<evidence type="ECO:0008006" key="3">
    <source>
        <dbReference type="Google" id="ProtNLM"/>
    </source>
</evidence>
<protein>
    <recommendedName>
        <fullName evidence="3">Nucleopolyhedrovirus P10 family protein</fullName>
    </recommendedName>
</protein>
<gene>
    <name evidence="1" type="ORF">GCM10010326_43150</name>
</gene>
<evidence type="ECO:0000313" key="1">
    <source>
        <dbReference type="EMBL" id="GGY44514.1"/>
    </source>
</evidence>
<keyword evidence="2" id="KW-1185">Reference proteome</keyword>
<organism evidence="1 2">
    <name type="scientific">Streptomyces xanthochromogenes</name>
    <dbReference type="NCBI Taxonomy" id="67384"/>
    <lineage>
        <taxon>Bacteria</taxon>
        <taxon>Bacillati</taxon>
        <taxon>Actinomycetota</taxon>
        <taxon>Actinomycetes</taxon>
        <taxon>Kitasatosporales</taxon>
        <taxon>Streptomycetaceae</taxon>
        <taxon>Streptomyces</taxon>
    </lineage>
</organism>
<accession>A0ABQ3AC64</accession>
<dbReference type="RefSeq" id="WP_190028036.1">
    <property type="nucleotide sequence ID" value="NZ_BMUU01000007.1"/>
</dbReference>
<proteinExistence type="predicted"/>
<name>A0ABQ3AC64_9ACTN</name>
<dbReference type="GeneID" id="96292242"/>
<comment type="caution">
    <text evidence="1">The sequence shown here is derived from an EMBL/GenBank/DDBJ whole genome shotgun (WGS) entry which is preliminary data.</text>
</comment>
<dbReference type="Proteomes" id="UP000600946">
    <property type="component" value="Unassembled WGS sequence"/>
</dbReference>
<evidence type="ECO:0000313" key="2">
    <source>
        <dbReference type="Proteomes" id="UP000600946"/>
    </source>
</evidence>
<reference evidence="2" key="1">
    <citation type="journal article" date="2019" name="Int. J. Syst. Evol. Microbiol.">
        <title>The Global Catalogue of Microorganisms (GCM) 10K type strain sequencing project: providing services to taxonomists for standard genome sequencing and annotation.</title>
        <authorList>
            <consortium name="The Broad Institute Genomics Platform"/>
            <consortium name="The Broad Institute Genome Sequencing Center for Infectious Disease"/>
            <person name="Wu L."/>
            <person name="Ma J."/>
        </authorList>
    </citation>
    <scope>NUCLEOTIDE SEQUENCE [LARGE SCALE GENOMIC DNA]</scope>
    <source>
        <strain evidence="2">JCM 4594</strain>
    </source>
</reference>
<dbReference type="EMBL" id="BMUU01000007">
    <property type="protein sequence ID" value="GGY44514.1"/>
    <property type="molecule type" value="Genomic_DNA"/>
</dbReference>
<sequence length="221" mass="22167">MTGDAWSAAVRRRLGLGRLLALGGPQDGAWITERAAVAVLRAAAAGLPGLALTSLRLGPADPDDRARPLVPAPPSALEPVPLRVSAGLAALGGLPLPELTAALREVLFTTADERLGLDVSDVDLQVADLLDALPEPPDGGPPIGPAEPPATAAAAAALATPGVAHLTSELGAPVHEADGHVRVELATTGHPLEVARAVRSAVARAVPEAESVGVLVTWAGP</sequence>